<feature type="transmembrane region" description="Helical" evidence="14">
    <location>
        <begin position="48"/>
        <end position="66"/>
    </location>
</feature>
<feature type="domain" description="Peptidase M50" evidence="15">
    <location>
        <begin position="138"/>
        <end position="186"/>
    </location>
</feature>
<feature type="transmembrane region" description="Helical" evidence="14">
    <location>
        <begin position="108"/>
        <end position="131"/>
    </location>
</feature>
<evidence type="ECO:0000256" key="6">
    <source>
        <dbReference type="ARBA" id="ARBA00022723"/>
    </source>
</evidence>
<evidence type="ECO:0000313" key="17">
    <source>
        <dbReference type="Proteomes" id="UP000666915"/>
    </source>
</evidence>
<evidence type="ECO:0000256" key="1">
    <source>
        <dbReference type="ARBA" id="ARBA00004651"/>
    </source>
</evidence>
<keyword evidence="6 14" id="KW-0479">Metal-binding</keyword>
<comment type="caution">
    <text evidence="16">The sequence shown here is derived from an EMBL/GenBank/DDBJ whole genome shotgun (WGS) entry which is preliminary data.</text>
</comment>
<evidence type="ECO:0000256" key="7">
    <source>
        <dbReference type="ARBA" id="ARBA00022737"/>
    </source>
</evidence>
<keyword evidence="5 14" id="KW-0812">Transmembrane</keyword>
<keyword evidence="7" id="KW-0677">Repeat</keyword>
<evidence type="ECO:0000256" key="12">
    <source>
        <dbReference type="ARBA" id="ARBA00023122"/>
    </source>
</evidence>
<dbReference type="InterPro" id="IPR016483">
    <property type="entry name" value="UCP006404_Pept_M50_CBS"/>
</dbReference>
<evidence type="ECO:0000256" key="3">
    <source>
        <dbReference type="ARBA" id="ARBA00022475"/>
    </source>
</evidence>
<sequence length="378" mass="39189">MRQTLRLGTVMGIPVGVNWSVAAALIIVAGVLARSILPAASPGVSGGIRWTAAVLTAVIFLASLAAHEFAHAVVARRYGVKVVSITLWMLGGVAQFEGEPPTARADLRIAAVGPAMSGALALAFGGAWALAGVAGAPATAVACLGWLAATNVLLAVFNLLPAAPLDGGRILRGFLWRSRGDRVSAAHSADRAGTVLGFVMMGGGLLALLAGAWLDGIWLALVGWFIVTAARVEDRWTDLREAAEGRRIADVMTPHPAHGWTWQPAGDFAGTVARTSRQPVFPVVDAAGDPVGAVTMIRLVRLRSEEAATALGRFMTPLDPDRVLGPEEPASALLKTTPMRGGLIAVVAADHRLLGIVTTEDLQRLVRGGIGDSRSTAA</sequence>
<organism evidence="16 17">
    <name type="scientific">Actinomadura nitritigenes</name>
    <dbReference type="NCBI Taxonomy" id="134602"/>
    <lineage>
        <taxon>Bacteria</taxon>
        <taxon>Bacillati</taxon>
        <taxon>Actinomycetota</taxon>
        <taxon>Actinomycetes</taxon>
        <taxon>Streptosporangiales</taxon>
        <taxon>Thermomonosporaceae</taxon>
        <taxon>Actinomadura</taxon>
    </lineage>
</organism>
<dbReference type="GO" id="GO:0006508">
    <property type="term" value="P:proteolysis"/>
    <property type="evidence" value="ECO:0007669"/>
    <property type="project" value="UniProtKB-KW"/>
</dbReference>
<dbReference type="InterPro" id="IPR046342">
    <property type="entry name" value="CBS_dom_sf"/>
</dbReference>
<evidence type="ECO:0000313" key="16">
    <source>
        <dbReference type="EMBL" id="MBO2443716.1"/>
    </source>
</evidence>
<evidence type="ECO:0000256" key="10">
    <source>
        <dbReference type="ARBA" id="ARBA00022989"/>
    </source>
</evidence>
<gene>
    <name evidence="16" type="ORF">J4557_39950</name>
</gene>
<accession>A0ABS3RC20</accession>
<evidence type="ECO:0000256" key="13">
    <source>
        <dbReference type="ARBA" id="ARBA00023136"/>
    </source>
</evidence>
<keyword evidence="9 14" id="KW-0862">Zinc</keyword>
<dbReference type="Gene3D" id="3.10.580.10">
    <property type="entry name" value="CBS-domain"/>
    <property type="match status" value="1"/>
</dbReference>
<evidence type="ECO:0000259" key="15">
    <source>
        <dbReference type="Pfam" id="PF02163"/>
    </source>
</evidence>
<comment type="cofactor">
    <cofactor evidence="14">
        <name>Zn(2+)</name>
        <dbReference type="ChEBI" id="CHEBI:29105"/>
    </cofactor>
    <text evidence="14">Binds 1 zinc ion per subunit.</text>
</comment>
<keyword evidence="10 14" id="KW-1133">Transmembrane helix</keyword>
<dbReference type="GO" id="GO:0008233">
    <property type="term" value="F:peptidase activity"/>
    <property type="evidence" value="ECO:0007669"/>
    <property type="project" value="UniProtKB-KW"/>
</dbReference>
<dbReference type="PANTHER" id="PTHR39188:SF3">
    <property type="entry name" value="STAGE IV SPORULATION PROTEIN FB"/>
    <property type="match status" value="1"/>
</dbReference>
<dbReference type="Proteomes" id="UP000666915">
    <property type="component" value="Unassembled WGS sequence"/>
</dbReference>
<dbReference type="InterPro" id="IPR008915">
    <property type="entry name" value="Peptidase_M50"/>
</dbReference>
<feature type="transmembrane region" description="Helical" evidence="14">
    <location>
        <begin position="12"/>
        <end position="36"/>
    </location>
</feature>
<dbReference type="Pfam" id="PF02163">
    <property type="entry name" value="Peptidase_M50"/>
    <property type="match status" value="2"/>
</dbReference>
<comment type="subcellular location">
    <subcellularLocation>
        <location evidence="1 14">Cell membrane</location>
        <topology evidence="1 14">Multi-pass membrane protein</topology>
    </subcellularLocation>
</comment>
<protein>
    <recommendedName>
        <fullName evidence="14">Zinc metalloprotease</fullName>
    </recommendedName>
</protein>
<dbReference type="RefSeq" id="WP_208272028.1">
    <property type="nucleotide sequence ID" value="NZ_BAAAGM010000102.1"/>
</dbReference>
<dbReference type="PANTHER" id="PTHR39188">
    <property type="entry name" value="MEMBRANE-ASSOCIATED ZINC METALLOPROTEASE M50B"/>
    <property type="match status" value="1"/>
</dbReference>
<keyword evidence="8 14" id="KW-0378">Hydrolase</keyword>
<feature type="transmembrane region" description="Helical" evidence="14">
    <location>
        <begin position="138"/>
        <end position="160"/>
    </location>
</feature>
<keyword evidence="17" id="KW-1185">Reference proteome</keyword>
<keyword evidence="11 14" id="KW-0482">Metalloprotease</keyword>
<dbReference type="SUPFAM" id="SSF54631">
    <property type="entry name" value="CBS-domain pair"/>
    <property type="match status" value="1"/>
</dbReference>
<evidence type="ECO:0000256" key="11">
    <source>
        <dbReference type="ARBA" id="ARBA00023049"/>
    </source>
</evidence>
<evidence type="ECO:0000256" key="8">
    <source>
        <dbReference type="ARBA" id="ARBA00022801"/>
    </source>
</evidence>
<dbReference type="EMBL" id="JAGEOK010000036">
    <property type="protein sequence ID" value="MBO2443716.1"/>
    <property type="molecule type" value="Genomic_DNA"/>
</dbReference>
<feature type="domain" description="Peptidase M50" evidence="15">
    <location>
        <begin position="56"/>
        <end position="124"/>
    </location>
</feature>
<evidence type="ECO:0000256" key="2">
    <source>
        <dbReference type="ARBA" id="ARBA00007931"/>
    </source>
</evidence>
<keyword evidence="13 14" id="KW-0472">Membrane</keyword>
<evidence type="ECO:0000256" key="14">
    <source>
        <dbReference type="PIRNR" id="PIRNR006404"/>
    </source>
</evidence>
<evidence type="ECO:0000256" key="9">
    <source>
        <dbReference type="ARBA" id="ARBA00022833"/>
    </source>
</evidence>
<feature type="transmembrane region" description="Helical" evidence="14">
    <location>
        <begin position="78"/>
        <end position="96"/>
    </location>
</feature>
<keyword evidence="3 14" id="KW-1003">Cell membrane</keyword>
<evidence type="ECO:0000256" key="4">
    <source>
        <dbReference type="ARBA" id="ARBA00022670"/>
    </source>
</evidence>
<proteinExistence type="inferred from homology"/>
<comment type="similarity">
    <text evidence="2 14">Belongs to the peptidase M50B family.</text>
</comment>
<keyword evidence="4 14" id="KW-0645">Protease</keyword>
<feature type="transmembrane region" description="Helical" evidence="14">
    <location>
        <begin position="205"/>
        <end position="227"/>
    </location>
</feature>
<dbReference type="CDD" id="cd06164">
    <property type="entry name" value="S2P-M50_SpoIVFB_CBS"/>
    <property type="match status" value="1"/>
</dbReference>
<reference evidence="16 17" key="1">
    <citation type="submission" date="2021-03" db="EMBL/GenBank/DDBJ databases">
        <authorList>
            <person name="Kanchanasin P."/>
            <person name="Saeng-In P."/>
            <person name="Phongsopitanun W."/>
            <person name="Yuki M."/>
            <person name="Kudo T."/>
            <person name="Ohkuma M."/>
            <person name="Tanasupawat S."/>
        </authorList>
    </citation>
    <scope>NUCLEOTIDE SEQUENCE [LARGE SCALE GENOMIC DNA]</scope>
    <source>
        <strain evidence="16 17">L46</strain>
    </source>
</reference>
<dbReference type="PIRSF" id="PIRSF006404">
    <property type="entry name" value="UCP006404_Pept_M50_CBS"/>
    <property type="match status" value="1"/>
</dbReference>
<keyword evidence="12" id="KW-0129">CBS domain</keyword>
<name>A0ABS3RC20_9ACTN</name>
<evidence type="ECO:0000256" key="5">
    <source>
        <dbReference type="ARBA" id="ARBA00022692"/>
    </source>
</evidence>